<dbReference type="AlphaFoldDB" id="L8JLJ8"/>
<dbReference type="EMBL" id="AMZN01000128">
    <property type="protein sequence ID" value="ELR68247.1"/>
    <property type="molecule type" value="Genomic_DNA"/>
</dbReference>
<organism evidence="3 4">
    <name type="scientific">Fulvivirga imtechensis AK7</name>
    <dbReference type="NCBI Taxonomy" id="1237149"/>
    <lineage>
        <taxon>Bacteria</taxon>
        <taxon>Pseudomonadati</taxon>
        <taxon>Bacteroidota</taxon>
        <taxon>Cytophagia</taxon>
        <taxon>Cytophagales</taxon>
        <taxon>Fulvivirgaceae</taxon>
        <taxon>Fulvivirga</taxon>
    </lineage>
</organism>
<keyword evidence="4" id="KW-1185">Reference proteome</keyword>
<evidence type="ECO:0000313" key="3">
    <source>
        <dbReference type="EMBL" id="ELR68247.1"/>
    </source>
</evidence>
<feature type="modified residue" description="4-aspartylphosphate" evidence="1">
    <location>
        <position position="22"/>
    </location>
</feature>
<protein>
    <recommendedName>
        <fullName evidence="2">Response regulatory domain-containing protein</fullName>
    </recommendedName>
</protein>
<proteinExistence type="predicted"/>
<evidence type="ECO:0000256" key="1">
    <source>
        <dbReference type="PROSITE-ProRule" id="PRU00169"/>
    </source>
</evidence>
<comment type="caution">
    <text evidence="3">The sequence shown here is derived from an EMBL/GenBank/DDBJ whole genome shotgun (WGS) entry which is preliminary data.</text>
</comment>
<dbReference type="SUPFAM" id="SSF52172">
    <property type="entry name" value="CheY-like"/>
    <property type="match status" value="1"/>
</dbReference>
<dbReference type="InterPro" id="IPR011006">
    <property type="entry name" value="CheY-like_superfamily"/>
</dbReference>
<reference evidence="3 4" key="1">
    <citation type="submission" date="2012-12" db="EMBL/GenBank/DDBJ databases">
        <title>Genome assembly of Fulvivirga imtechensis AK7.</title>
        <authorList>
            <person name="Nupur N."/>
            <person name="Khatri I."/>
            <person name="Kumar R."/>
            <person name="Subramanian S."/>
            <person name="Pinnaka A."/>
        </authorList>
    </citation>
    <scope>NUCLEOTIDE SEQUENCE [LARGE SCALE GENOMIC DNA]</scope>
    <source>
        <strain evidence="3 4">AK7</strain>
    </source>
</reference>
<name>L8JLJ8_9BACT</name>
<dbReference type="InterPro" id="IPR001789">
    <property type="entry name" value="Sig_transdc_resp-reg_receiver"/>
</dbReference>
<dbReference type="Gene3D" id="3.40.50.2300">
    <property type="match status" value="1"/>
</dbReference>
<feature type="domain" description="Response regulatory" evidence="2">
    <location>
        <begin position="1"/>
        <end position="86"/>
    </location>
</feature>
<dbReference type="STRING" id="1237149.C900_00601"/>
<keyword evidence="1" id="KW-0597">Phosphoprotein</keyword>
<evidence type="ECO:0000259" key="2">
    <source>
        <dbReference type="PROSITE" id="PS50110"/>
    </source>
</evidence>
<gene>
    <name evidence="3" type="ORF">C900_00601</name>
</gene>
<accession>L8JLJ8</accession>
<sequence length="107" mass="12135">MSPDEASPQLQRVKKPALIIVDTYSLGMNYLQVILKMKKEMNCPVLVLDHYTEQLFINDILSKGANGYLLVHSFEEELGVAIGYLLHGENYVSKLLEAYKGNTYLLK</sequence>
<dbReference type="Proteomes" id="UP000011135">
    <property type="component" value="Unassembled WGS sequence"/>
</dbReference>
<dbReference type="PROSITE" id="PS50110">
    <property type="entry name" value="RESPONSE_REGULATORY"/>
    <property type="match status" value="1"/>
</dbReference>
<evidence type="ECO:0000313" key="4">
    <source>
        <dbReference type="Proteomes" id="UP000011135"/>
    </source>
</evidence>
<dbReference type="GO" id="GO:0000160">
    <property type="term" value="P:phosphorelay signal transduction system"/>
    <property type="evidence" value="ECO:0007669"/>
    <property type="project" value="InterPro"/>
</dbReference>